<reference evidence="4" key="2">
    <citation type="submission" date="2025-08" db="UniProtKB">
        <authorList>
            <consortium name="RefSeq"/>
        </authorList>
    </citation>
    <scope>IDENTIFICATION</scope>
    <source>
        <tissue evidence="4">Blood</tissue>
    </source>
</reference>
<dbReference type="OrthoDB" id="8888144at2759"/>
<dbReference type="RefSeq" id="XP_017327624.1">
    <property type="nucleotide sequence ID" value="XM_017472135.3"/>
</dbReference>
<feature type="compositionally biased region" description="Polar residues" evidence="1">
    <location>
        <begin position="125"/>
        <end position="136"/>
    </location>
</feature>
<organism evidence="3 4">
    <name type="scientific">Ictalurus punctatus</name>
    <name type="common">Channel catfish</name>
    <name type="synonym">Silurus punctatus</name>
    <dbReference type="NCBI Taxonomy" id="7998"/>
    <lineage>
        <taxon>Eukaryota</taxon>
        <taxon>Metazoa</taxon>
        <taxon>Chordata</taxon>
        <taxon>Craniata</taxon>
        <taxon>Vertebrata</taxon>
        <taxon>Euteleostomi</taxon>
        <taxon>Actinopterygii</taxon>
        <taxon>Neopterygii</taxon>
        <taxon>Teleostei</taxon>
        <taxon>Ostariophysi</taxon>
        <taxon>Siluriformes</taxon>
        <taxon>Ictaluridae</taxon>
        <taxon>Ictalurus</taxon>
    </lineage>
</organism>
<proteinExistence type="predicted"/>
<feature type="region of interest" description="Disordered" evidence="1">
    <location>
        <begin position="253"/>
        <end position="290"/>
    </location>
</feature>
<feature type="transmembrane region" description="Helical" evidence="2">
    <location>
        <begin position="55"/>
        <end position="74"/>
    </location>
</feature>
<feature type="compositionally biased region" description="Basic and acidic residues" evidence="1">
    <location>
        <begin position="358"/>
        <end position="373"/>
    </location>
</feature>
<dbReference type="KEGG" id="ipu:108267750"/>
<keyword evidence="3" id="KW-1185">Reference proteome</keyword>
<evidence type="ECO:0000313" key="4">
    <source>
        <dbReference type="RefSeq" id="XP_017327624.1"/>
    </source>
</evidence>
<feature type="compositionally biased region" description="Polar residues" evidence="1">
    <location>
        <begin position="205"/>
        <end position="219"/>
    </location>
</feature>
<keyword evidence="2" id="KW-1133">Transmembrane helix</keyword>
<reference evidence="3" key="1">
    <citation type="journal article" date="2016" name="Nat. Commun.">
        <title>The channel catfish genome sequence provides insights into the evolution of scale formation in teleosts.</title>
        <authorList>
            <person name="Liu Z."/>
            <person name="Liu S."/>
            <person name="Yao J."/>
            <person name="Bao L."/>
            <person name="Zhang J."/>
            <person name="Li Y."/>
            <person name="Jiang C."/>
            <person name="Sun L."/>
            <person name="Wang R."/>
            <person name="Zhang Y."/>
            <person name="Zhou T."/>
            <person name="Zeng Q."/>
            <person name="Fu Q."/>
            <person name="Gao S."/>
            <person name="Li N."/>
            <person name="Koren S."/>
            <person name="Jiang Y."/>
            <person name="Zimin A."/>
            <person name="Xu P."/>
            <person name="Phillippy A.M."/>
            <person name="Geng X."/>
            <person name="Song L."/>
            <person name="Sun F."/>
            <person name="Li C."/>
            <person name="Wang X."/>
            <person name="Chen A."/>
            <person name="Jin Y."/>
            <person name="Yuan Z."/>
            <person name="Yang Y."/>
            <person name="Tan S."/>
            <person name="Peatman E."/>
            <person name="Lu J."/>
            <person name="Qin Z."/>
            <person name="Dunham R."/>
            <person name="Li Z."/>
            <person name="Sonstegard T."/>
            <person name="Feng J."/>
            <person name="Danzmann R.G."/>
            <person name="Schroeder S."/>
            <person name="Scheffler B."/>
            <person name="Duke M.V."/>
            <person name="Ballard L."/>
            <person name="Kucuktas H."/>
            <person name="Kaltenboeck L."/>
            <person name="Liu H."/>
            <person name="Armbruster J."/>
            <person name="Xie Y."/>
            <person name="Kirby M.L."/>
            <person name="Tian Y."/>
            <person name="Flanagan M.E."/>
            <person name="Mu W."/>
            <person name="Waldbieser G.C."/>
        </authorList>
    </citation>
    <scope>NUCLEOTIDE SEQUENCE [LARGE SCALE GENOMIC DNA]</scope>
    <source>
        <strain evidence="3">SDA103</strain>
    </source>
</reference>
<feature type="compositionally biased region" description="Polar residues" evidence="1">
    <location>
        <begin position="279"/>
        <end position="290"/>
    </location>
</feature>
<feature type="region of interest" description="Disordered" evidence="1">
    <location>
        <begin position="125"/>
        <end position="221"/>
    </location>
</feature>
<gene>
    <name evidence="4" type="primary">LOC108267750</name>
</gene>
<dbReference type="AlphaFoldDB" id="A0A2D0RAP0"/>
<feature type="compositionally biased region" description="Basic and acidic residues" evidence="1">
    <location>
        <begin position="145"/>
        <end position="166"/>
    </location>
</feature>
<dbReference type="GeneID" id="108267750"/>
<evidence type="ECO:0000256" key="1">
    <source>
        <dbReference type="SAM" id="MobiDB-lite"/>
    </source>
</evidence>
<feature type="compositionally biased region" description="Basic and acidic residues" evidence="1">
    <location>
        <begin position="267"/>
        <end position="278"/>
    </location>
</feature>
<feature type="compositionally biased region" description="Basic and acidic residues" evidence="1">
    <location>
        <begin position="178"/>
        <end position="204"/>
    </location>
</feature>
<feature type="compositionally biased region" description="Polar residues" evidence="1">
    <location>
        <begin position="346"/>
        <end position="356"/>
    </location>
</feature>
<evidence type="ECO:0000256" key="2">
    <source>
        <dbReference type="SAM" id="Phobius"/>
    </source>
</evidence>
<evidence type="ECO:0000313" key="3">
    <source>
        <dbReference type="Proteomes" id="UP000221080"/>
    </source>
</evidence>
<sequence>MNASFQSRPSMATLSIHCCLELSDLLRHKSIREGRVLMITSLWILVFKMRLSGSCVRLVLLMLVFITVVSSAVMKGQNKDFLNFLNEAFDRNSPEPAVVSVSDPSNAVGLPDPIAVCSMSTPMDNPSELFSLTPETDSLEYPDTADEKSQENSKSDDRTEDYDQRSSKKRNKLPETSGLDHDSADSKSAERTYMDKYVKIEKQPSKTQVPLTENRSSQEMYGPWDSVRDQEWKRRMDLERGHRVTQITEAIKMNSYVPDQSQAKGSNRKEKTKMRENSDSTPLNDSQNIIDQSQECVDMSSWMMGYPDEENTSVRGAGVDPQSEEGITNYERQPKKLCASRKRLSTPKTQSEQLYTDSAERVNSELLGRDNSNERIPAQTL</sequence>
<name>A0A2D0RAP0_ICTPU</name>
<feature type="region of interest" description="Disordered" evidence="1">
    <location>
        <begin position="307"/>
        <end position="381"/>
    </location>
</feature>
<keyword evidence="2" id="KW-0472">Membrane</keyword>
<dbReference type="Proteomes" id="UP000221080">
    <property type="component" value="Chromosome 1"/>
</dbReference>
<keyword evidence="2" id="KW-0812">Transmembrane</keyword>
<accession>A0A2D0RAP0</accession>
<protein>
    <submittedName>
        <fullName evidence="4">Uncharacterized protein LOC108267750 isoform X1</fullName>
    </submittedName>
</protein>